<dbReference type="OrthoDB" id="3509531at2759"/>
<dbReference type="EMBL" id="ML732178">
    <property type="protein sequence ID" value="KAB8076621.1"/>
    <property type="molecule type" value="Genomic_DNA"/>
</dbReference>
<reference evidence="2 3" key="1">
    <citation type="submission" date="2019-04" db="EMBL/GenBank/DDBJ databases">
        <title>Friends and foes A comparative genomics study of 23 Aspergillus species from section Flavi.</title>
        <authorList>
            <consortium name="DOE Joint Genome Institute"/>
            <person name="Kjaerbolling I."/>
            <person name="Vesth T."/>
            <person name="Frisvad J.C."/>
            <person name="Nybo J.L."/>
            <person name="Theobald S."/>
            <person name="Kildgaard S."/>
            <person name="Isbrandt T."/>
            <person name="Kuo A."/>
            <person name="Sato A."/>
            <person name="Lyhne E.K."/>
            <person name="Kogle M.E."/>
            <person name="Wiebenga A."/>
            <person name="Kun R.S."/>
            <person name="Lubbers R.J."/>
            <person name="Makela M.R."/>
            <person name="Barry K."/>
            <person name="Chovatia M."/>
            <person name="Clum A."/>
            <person name="Daum C."/>
            <person name="Haridas S."/>
            <person name="He G."/>
            <person name="LaButti K."/>
            <person name="Lipzen A."/>
            <person name="Mondo S."/>
            <person name="Riley R."/>
            <person name="Salamov A."/>
            <person name="Simmons B.A."/>
            <person name="Magnuson J.K."/>
            <person name="Henrissat B."/>
            <person name="Mortensen U.H."/>
            <person name="Larsen T.O."/>
            <person name="Devries R.P."/>
            <person name="Grigoriev I.V."/>
            <person name="Machida M."/>
            <person name="Baker S.E."/>
            <person name="Andersen M.R."/>
        </authorList>
    </citation>
    <scope>NUCLEOTIDE SEQUENCE [LARGE SCALE GENOMIC DNA]</scope>
    <source>
        <strain evidence="2 3">CBS 151.66</strain>
    </source>
</reference>
<organism evidence="2 3">
    <name type="scientific">Aspergillus leporis</name>
    <dbReference type="NCBI Taxonomy" id="41062"/>
    <lineage>
        <taxon>Eukaryota</taxon>
        <taxon>Fungi</taxon>
        <taxon>Dikarya</taxon>
        <taxon>Ascomycota</taxon>
        <taxon>Pezizomycotina</taxon>
        <taxon>Eurotiomycetes</taxon>
        <taxon>Eurotiomycetidae</taxon>
        <taxon>Eurotiales</taxon>
        <taxon>Aspergillaceae</taxon>
        <taxon>Aspergillus</taxon>
        <taxon>Aspergillus subgen. Circumdati</taxon>
    </lineage>
</organism>
<keyword evidence="3" id="KW-1185">Reference proteome</keyword>
<evidence type="ECO:0000256" key="1">
    <source>
        <dbReference type="SAM" id="Coils"/>
    </source>
</evidence>
<accession>A0A5N5X794</accession>
<feature type="coiled-coil region" evidence="1">
    <location>
        <begin position="452"/>
        <end position="503"/>
    </location>
</feature>
<name>A0A5N5X794_9EURO</name>
<evidence type="ECO:0000313" key="3">
    <source>
        <dbReference type="Proteomes" id="UP000326565"/>
    </source>
</evidence>
<proteinExistence type="predicted"/>
<keyword evidence="1" id="KW-0175">Coiled coil</keyword>
<dbReference type="Proteomes" id="UP000326565">
    <property type="component" value="Unassembled WGS sequence"/>
</dbReference>
<gene>
    <name evidence="2" type="ORF">BDV29DRAFT_199931</name>
</gene>
<protein>
    <submittedName>
        <fullName evidence="2">Uncharacterized protein</fullName>
    </submittedName>
</protein>
<sequence length="742" mass="81148">MFTITAQPTSPAAWKEYADSDALADIPLKHIRLKMQYSSNGSLQKIATYRDVYLDDSTLKNVLAFTEQETVISPPSNGTIQIIARVITADTPVHLKIVSVAGSSCAISIYASVVDQPNTISADGLSPMTLRLGPGSGNVGVTLGVFPEGPQLGELKRYSTDNHSDFQSSLQTQLRIALALFWRSTSIAISLCSHVATTTLKPNQYPLINTQAVSLGQQLAVQAMTGPDVSYIPVLAMDDYMDTLQTALDAEQAVEDQKQAWSVMLQHAINELNIANINFELGLEQWEFDQKLKAAFKIIKTIVEFAVSIGTMCLTNAAGGGAAAEGVKDAVNVVENAEKIADQVEHFVSSDTLKKLRDCVSGLGKLYPLIGTIVTAAKALESDPSVQIPSTDEISGSSQGDADAAGIVALAAWDKWILQSDQQMAFAVSQGIGRASDYQLALRIHAINGKQLVQAQAEAVKAGQQYVQAQMEVVLCEQDIQNLQELQSQYEGQENIYAEAAAKFYDRFMALRTSLVIEMRNVVWAYRYYDLADSTVVLDSLKAAAEYRQDLLTVKNEIENADSKYATDFQQMQLPSGFHQLMLKGLKENNSASFTLAPSTNPNDETSFASCFNEGSHYRLDGMEATLRGAVPKPGEVHDVTVLVVLQITTSGVYSDIQSAKIFHFTSLPQVKRFSYDLTESGETGATRDHAIFETKQHAEPTPFTQWTIKLLHPERVNLDGLTAVDLKWVGKVRYGVTCRRK</sequence>
<dbReference type="PANTHER" id="PTHR34714">
    <property type="entry name" value="EGF-LIKE DOMAIN-CONTAINING PROTEIN"/>
    <property type="match status" value="1"/>
</dbReference>
<dbReference type="AlphaFoldDB" id="A0A5N5X794"/>
<dbReference type="PANTHER" id="PTHR34714:SF2">
    <property type="entry name" value="EGF-LIKE DOMAIN-CONTAINING PROTEIN"/>
    <property type="match status" value="1"/>
</dbReference>
<evidence type="ECO:0000313" key="2">
    <source>
        <dbReference type="EMBL" id="KAB8076621.1"/>
    </source>
</evidence>